<dbReference type="Pfam" id="PF03447">
    <property type="entry name" value="NAD_binding_3"/>
    <property type="match status" value="1"/>
</dbReference>
<dbReference type="UniPathway" id="UPA00050">
    <property type="reaction ID" value="UER00063"/>
</dbReference>
<evidence type="ECO:0000256" key="7">
    <source>
        <dbReference type="ARBA" id="ARBA00022697"/>
    </source>
</evidence>
<dbReference type="SUPFAM" id="SSF51735">
    <property type="entry name" value="NAD(P)-binding Rossmann-fold domains"/>
    <property type="match status" value="1"/>
</dbReference>
<dbReference type="InterPro" id="IPR022697">
    <property type="entry name" value="HDH_short"/>
</dbReference>
<evidence type="ECO:0000256" key="17">
    <source>
        <dbReference type="RuleBase" id="RU004171"/>
    </source>
</evidence>
<sequence>MEYVVGMAAEREKPLILLGLGGVGRALLSQIVEQRSLHREKYGLRIDFLALCDSSGAVSAPKGGFTDEMLYGILQHKEEGGGLVSHPLGQAYRSPEAVVKELGGPGTVVVDCTASDETAGALLLALERGYQVVLANKKPLTVVQDVYDGISRSAGDARWETTVGAGLPVIATLNRMVSSGDEIERIAGSFSGTLGYLMTGLEEGRSYSETVAEAYRLGYTEPDPRDDLGGVDVARKALILARRIGWRMEMDQVEISGLYPERMAGLSVDGFLAELPSLDEEYGAQVASAAAEGKVLRYAATLSEGACSVGPTAVAKDSPLGRLSGTDNLVELYSRWYNPNPLVIQGRGAGVEATAAGVLSDIVELHFSRGSR</sequence>
<evidence type="ECO:0000256" key="9">
    <source>
        <dbReference type="ARBA" id="ARBA00023002"/>
    </source>
</evidence>
<evidence type="ECO:0000256" key="3">
    <source>
        <dbReference type="ARBA" id="ARBA00005062"/>
    </source>
</evidence>
<evidence type="ECO:0000256" key="10">
    <source>
        <dbReference type="ARBA" id="ARBA00023167"/>
    </source>
</evidence>
<dbReference type="FunFam" id="3.30.360.10:FF:000006">
    <property type="entry name" value="Bifunctional aspartokinase/homoserine dehydrogenase"/>
    <property type="match status" value="1"/>
</dbReference>
<evidence type="ECO:0000256" key="5">
    <source>
        <dbReference type="ARBA" id="ARBA00013213"/>
    </source>
</evidence>
<comment type="catalytic activity">
    <reaction evidence="11">
        <text>L-homoserine + NADP(+) = L-aspartate 4-semialdehyde + NADPH + H(+)</text>
        <dbReference type="Rhea" id="RHEA:15761"/>
        <dbReference type="ChEBI" id="CHEBI:15378"/>
        <dbReference type="ChEBI" id="CHEBI:57476"/>
        <dbReference type="ChEBI" id="CHEBI:57783"/>
        <dbReference type="ChEBI" id="CHEBI:58349"/>
        <dbReference type="ChEBI" id="CHEBI:537519"/>
        <dbReference type="EC" id="1.1.1.3"/>
    </reaction>
    <physiologicalReaction direction="right-to-left" evidence="11">
        <dbReference type="Rhea" id="RHEA:15763"/>
    </physiologicalReaction>
</comment>
<dbReference type="Gene3D" id="3.40.50.720">
    <property type="entry name" value="NAD(P)-binding Rossmann-like Domain"/>
    <property type="match status" value="1"/>
</dbReference>
<dbReference type="AlphaFoldDB" id="A0A6B0Z162"/>
<dbReference type="PANTHER" id="PTHR43070">
    <property type="match status" value="1"/>
</dbReference>
<evidence type="ECO:0000256" key="1">
    <source>
        <dbReference type="ARBA" id="ARBA00001920"/>
    </source>
</evidence>
<evidence type="ECO:0000259" key="19">
    <source>
        <dbReference type="Pfam" id="PF03447"/>
    </source>
</evidence>
<dbReference type="PROSITE" id="PS01042">
    <property type="entry name" value="HOMOSER_DHGENASE"/>
    <property type="match status" value="1"/>
</dbReference>
<feature type="binding site" evidence="15">
    <location>
        <begin position="19"/>
        <end position="24"/>
    </location>
    <ligand>
        <name>NADP(+)</name>
        <dbReference type="ChEBI" id="CHEBI:58349"/>
    </ligand>
</feature>
<accession>A0A6B0Z162</accession>
<dbReference type="EC" id="1.1.1.3" evidence="5 13"/>
<dbReference type="InterPro" id="IPR001342">
    <property type="entry name" value="HDH_cat"/>
</dbReference>
<reference evidence="20" key="1">
    <citation type="submission" date="2019-09" db="EMBL/GenBank/DDBJ databases">
        <title>Characterisation of the sponge microbiome using genome-centric metagenomics.</title>
        <authorList>
            <person name="Engelberts J.P."/>
            <person name="Robbins S.J."/>
            <person name="De Goeij J.M."/>
            <person name="Aranda M."/>
            <person name="Bell S.C."/>
            <person name="Webster N.S."/>
        </authorList>
    </citation>
    <scope>NUCLEOTIDE SEQUENCE</scope>
    <source>
        <strain evidence="20">SB0664_bin_27</strain>
    </source>
</reference>
<organism evidence="20">
    <name type="scientific">Caldilineaceae bacterium SB0664_bin_27</name>
    <dbReference type="NCBI Taxonomy" id="2605260"/>
    <lineage>
        <taxon>Bacteria</taxon>
        <taxon>Bacillati</taxon>
        <taxon>Chloroflexota</taxon>
        <taxon>Caldilineae</taxon>
        <taxon>Caldilineales</taxon>
        <taxon>Caldilineaceae</taxon>
    </lineage>
</organism>
<feature type="active site" description="Proton donor" evidence="14">
    <location>
        <position position="236"/>
    </location>
</feature>
<dbReference type="SUPFAM" id="SSF55347">
    <property type="entry name" value="Glyceraldehyde-3-phosphate dehydrogenase-like, C-terminal domain"/>
    <property type="match status" value="1"/>
</dbReference>
<evidence type="ECO:0000256" key="2">
    <source>
        <dbReference type="ARBA" id="ARBA00005056"/>
    </source>
</evidence>
<keyword evidence="8 13" id="KW-0521">NADP</keyword>
<dbReference type="InterPro" id="IPR005106">
    <property type="entry name" value="Asp/hSer_DH_NAD-bd"/>
</dbReference>
<keyword evidence="6 13" id="KW-0028">Amino-acid biosynthesis</keyword>
<evidence type="ECO:0000256" key="8">
    <source>
        <dbReference type="ARBA" id="ARBA00022857"/>
    </source>
</evidence>
<feature type="binding site" evidence="15">
    <location>
        <position position="113"/>
    </location>
    <ligand>
        <name>NADPH</name>
        <dbReference type="ChEBI" id="CHEBI:57783"/>
    </ligand>
</feature>
<protein>
    <recommendedName>
        <fullName evidence="5 13">Homoserine dehydrogenase</fullName>
        <shortName evidence="13">HDH</shortName>
        <ecNumber evidence="5 13">1.1.1.3</ecNumber>
    </recommendedName>
</protein>
<dbReference type="GO" id="GO:0009088">
    <property type="term" value="P:threonine biosynthetic process"/>
    <property type="evidence" value="ECO:0007669"/>
    <property type="project" value="UniProtKB-UniPathway"/>
</dbReference>
<dbReference type="InterPro" id="IPR019811">
    <property type="entry name" value="HDH_CS"/>
</dbReference>
<feature type="domain" description="Aspartate/homoserine dehydrogenase NAD-binding" evidence="19">
    <location>
        <begin position="19"/>
        <end position="141"/>
    </location>
</feature>
<dbReference type="InterPro" id="IPR011147">
    <property type="entry name" value="Bifunc_Aspkin/hSer_DH"/>
</dbReference>
<comment type="cofactor">
    <cofactor evidence="1">
        <name>a metal cation</name>
        <dbReference type="ChEBI" id="CHEBI:25213"/>
    </cofactor>
</comment>
<keyword evidence="10 13" id="KW-0486">Methionine biosynthesis</keyword>
<evidence type="ECO:0000256" key="4">
    <source>
        <dbReference type="ARBA" id="ARBA00006753"/>
    </source>
</evidence>
<comment type="caution">
    <text evidence="20">The sequence shown here is derived from an EMBL/GenBank/DDBJ whole genome shotgun (WGS) entry which is preliminary data.</text>
</comment>
<dbReference type="GO" id="GO:0009086">
    <property type="term" value="P:methionine biosynthetic process"/>
    <property type="evidence" value="ECO:0007669"/>
    <property type="project" value="UniProtKB-KW"/>
</dbReference>
<proteinExistence type="inferred from homology"/>
<keyword evidence="7 13" id="KW-0791">Threonine biosynthesis</keyword>
<dbReference type="GO" id="GO:0004412">
    <property type="term" value="F:homoserine dehydrogenase activity"/>
    <property type="evidence" value="ECO:0007669"/>
    <property type="project" value="UniProtKB-EC"/>
</dbReference>
<evidence type="ECO:0000256" key="11">
    <source>
        <dbReference type="ARBA" id="ARBA00048841"/>
    </source>
</evidence>
<gene>
    <name evidence="20" type="ORF">F4Y42_19470</name>
</gene>
<comment type="catalytic activity">
    <reaction evidence="12">
        <text>L-homoserine + NAD(+) = L-aspartate 4-semialdehyde + NADH + H(+)</text>
        <dbReference type="Rhea" id="RHEA:15757"/>
        <dbReference type="ChEBI" id="CHEBI:15378"/>
        <dbReference type="ChEBI" id="CHEBI:57476"/>
        <dbReference type="ChEBI" id="CHEBI:57540"/>
        <dbReference type="ChEBI" id="CHEBI:57945"/>
        <dbReference type="ChEBI" id="CHEBI:537519"/>
        <dbReference type="EC" id="1.1.1.3"/>
    </reaction>
    <physiologicalReaction direction="right-to-left" evidence="12">
        <dbReference type="Rhea" id="RHEA:15759"/>
    </physiologicalReaction>
</comment>
<evidence type="ECO:0000256" key="15">
    <source>
        <dbReference type="PIRSR" id="PIRSR036497-2"/>
    </source>
</evidence>
<comment type="pathway">
    <text evidence="2 16">Amino-acid biosynthesis; L-threonine biosynthesis; L-threonine from L-aspartate: step 3/5.</text>
</comment>
<evidence type="ECO:0000256" key="14">
    <source>
        <dbReference type="PIRSR" id="PIRSR036497-1"/>
    </source>
</evidence>
<dbReference type="PIRSF" id="PIRSF036497">
    <property type="entry name" value="HDH_short"/>
    <property type="match status" value="1"/>
</dbReference>
<feature type="binding site" evidence="15">
    <location>
        <position position="137"/>
    </location>
    <ligand>
        <name>NADPH</name>
        <dbReference type="ChEBI" id="CHEBI:57783"/>
    </ligand>
</feature>
<dbReference type="GO" id="GO:0009090">
    <property type="term" value="P:homoserine biosynthetic process"/>
    <property type="evidence" value="ECO:0007669"/>
    <property type="project" value="UniProtKB-ARBA"/>
</dbReference>
<dbReference type="UniPathway" id="UPA00051">
    <property type="reaction ID" value="UER00465"/>
</dbReference>
<feature type="domain" description="Homoserine dehydrogenase catalytic" evidence="18">
    <location>
        <begin position="168"/>
        <end position="363"/>
    </location>
</feature>
<dbReference type="GO" id="GO:0009089">
    <property type="term" value="P:lysine biosynthetic process via diaminopimelate"/>
    <property type="evidence" value="ECO:0007669"/>
    <property type="project" value="UniProtKB-ARBA"/>
</dbReference>
<name>A0A6B0Z162_9CHLR</name>
<comment type="pathway">
    <text evidence="3 16">Amino-acid biosynthesis; L-methionine biosynthesis via de novo pathway; L-homoserine from L-aspartate: step 3/3.</text>
</comment>
<evidence type="ECO:0000256" key="16">
    <source>
        <dbReference type="RuleBase" id="RU000579"/>
    </source>
</evidence>
<evidence type="ECO:0000256" key="13">
    <source>
        <dbReference type="PIRNR" id="PIRNR036497"/>
    </source>
</evidence>
<dbReference type="Gene3D" id="3.30.360.10">
    <property type="entry name" value="Dihydrodipicolinate Reductase, domain 2"/>
    <property type="match status" value="1"/>
</dbReference>
<evidence type="ECO:0000259" key="18">
    <source>
        <dbReference type="Pfam" id="PF00742"/>
    </source>
</evidence>
<feature type="binding site" evidence="15">
    <location>
        <position position="221"/>
    </location>
    <ligand>
        <name>L-homoserine</name>
        <dbReference type="ChEBI" id="CHEBI:57476"/>
    </ligand>
</feature>
<dbReference type="InterPro" id="IPR036291">
    <property type="entry name" value="NAD(P)-bd_dom_sf"/>
</dbReference>
<evidence type="ECO:0000313" key="20">
    <source>
        <dbReference type="EMBL" id="MXY95622.1"/>
    </source>
</evidence>
<evidence type="ECO:0000256" key="12">
    <source>
        <dbReference type="ARBA" id="ARBA00049031"/>
    </source>
</evidence>
<comment type="similarity">
    <text evidence="4 13 17">Belongs to the homoserine dehydrogenase family.</text>
</comment>
<dbReference type="Pfam" id="PF00742">
    <property type="entry name" value="Homoserine_dh"/>
    <property type="match status" value="1"/>
</dbReference>
<keyword evidence="9 13" id="KW-0560">Oxidoreductase</keyword>
<dbReference type="GO" id="GO:0050661">
    <property type="term" value="F:NADP binding"/>
    <property type="evidence" value="ECO:0007669"/>
    <property type="project" value="InterPro"/>
</dbReference>
<dbReference type="PANTHER" id="PTHR43070:SF3">
    <property type="entry name" value="HOMOSERINE DEHYDROGENASE"/>
    <property type="match status" value="1"/>
</dbReference>
<evidence type="ECO:0000256" key="6">
    <source>
        <dbReference type="ARBA" id="ARBA00022605"/>
    </source>
</evidence>
<dbReference type="EMBL" id="VXRG01000164">
    <property type="protein sequence ID" value="MXY95622.1"/>
    <property type="molecule type" value="Genomic_DNA"/>
</dbReference>